<dbReference type="STRING" id="1120955.SAMN03080610_00747"/>
<accession>A0A1G5MIP1</accession>
<evidence type="ECO:0008006" key="4">
    <source>
        <dbReference type="Google" id="ProtNLM"/>
    </source>
</evidence>
<dbReference type="InterPro" id="IPR009333">
    <property type="entry name" value="DUF992"/>
</dbReference>
<dbReference type="Proteomes" id="UP000199347">
    <property type="component" value="Unassembled WGS sequence"/>
</dbReference>
<protein>
    <recommendedName>
        <fullName evidence="4">DUF992 domain-containing protein</fullName>
    </recommendedName>
</protein>
<feature type="chain" id="PRO_5011625855" description="DUF992 domain-containing protein" evidence="1">
    <location>
        <begin position="23"/>
        <end position="159"/>
    </location>
</feature>
<reference evidence="2 3" key="1">
    <citation type="submission" date="2016-10" db="EMBL/GenBank/DDBJ databases">
        <authorList>
            <person name="de Groot N.N."/>
        </authorList>
    </citation>
    <scope>NUCLEOTIDE SEQUENCE [LARGE SCALE GENOMIC DNA]</scope>
    <source>
        <strain evidence="2 3">DSM 2698</strain>
    </source>
</reference>
<dbReference type="OrthoDB" id="7362478at2"/>
<evidence type="ECO:0000256" key="1">
    <source>
        <dbReference type="SAM" id="SignalP"/>
    </source>
</evidence>
<organism evidence="2 3">
    <name type="scientific">Afifella marina DSM 2698</name>
    <dbReference type="NCBI Taxonomy" id="1120955"/>
    <lineage>
        <taxon>Bacteria</taxon>
        <taxon>Pseudomonadati</taxon>
        <taxon>Pseudomonadota</taxon>
        <taxon>Alphaproteobacteria</taxon>
        <taxon>Hyphomicrobiales</taxon>
        <taxon>Afifellaceae</taxon>
        <taxon>Afifella</taxon>
    </lineage>
</organism>
<name>A0A1G5MIP1_AFIMA</name>
<keyword evidence="1" id="KW-0732">Signal</keyword>
<evidence type="ECO:0000313" key="2">
    <source>
        <dbReference type="EMBL" id="SCZ25055.1"/>
    </source>
</evidence>
<gene>
    <name evidence="2" type="ORF">SAMN03080610_00747</name>
</gene>
<sequence length="159" mass="16164">MKKILTTLAIAAGLAMPTAALAQDGVEIGSLDCVVEGGGGFIIGSTKNLTCAYTPTDGSQKETYAGTVKKFGLDVGVTQESFIKWLVFAPTGYNYTQGALAGDYAGVGVEATVGGGVGANVLVGGSEKSITLQPVSVQAQKGLNLAVGFQSFTLRPLIQ</sequence>
<keyword evidence="3" id="KW-1185">Reference proteome</keyword>
<dbReference type="RefSeq" id="WP_092809610.1">
    <property type="nucleotide sequence ID" value="NZ_FMVW01000001.1"/>
</dbReference>
<dbReference type="EMBL" id="FMVW01000001">
    <property type="protein sequence ID" value="SCZ25055.1"/>
    <property type="molecule type" value="Genomic_DNA"/>
</dbReference>
<feature type="signal peptide" evidence="1">
    <location>
        <begin position="1"/>
        <end position="22"/>
    </location>
</feature>
<proteinExistence type="predicted"/>
<evidence type="ECO:0000313" key="3">
    <source>
        <dbReference type="Proteomes" id="UP000199347"/>
    </source>
</evidence>
<dbReference type="Pfam" id="PF06186">
    <property type="entry name" value="DUF992"/>
    <property type="match status" value="1"/>
</dbReference>
<dbReference type="AlphaFoldDB" id="A0A1G5MIP1"/>